<dbReference type="Pfam" id="PF05922">
    <property type="entry name" value="Inhibitor_I9"/>
    <property type="match status" value="1"/>
</dbReference>
<dbReference type="InterPro" id="IPR000209">
    <property type="entry name" value="Peptidase_S8/S53_dom"/>
</dbReference>
<dbReference type="Proteomes" id="UP001589611">
    <property type="component" value="Unassembled WGS sequence"/>
</dbReference>
<comment type="caution">
    <text evidence="14">The sequence shown here is derived from an EMBL/GenBank/DDBJ whole genome shotgun (WGS) entry which is preliminary data.</text>
</comment>
<dbReference type="RefSeq" id="WP_344711431.1">
    <property type="nucleotide sequence ID" value="NZ_BAAAWH010000001.1"/>
</dbReference>
<evidence type="ECO:0000256" key="4">
    <source>
        <dbReference type="ARBA" id="ARBA00022729"/>
    </source>
</evidence>
<feature type="compositionally biased region" description="Acidic residues" evidence="8">
    <location>
        <begin position="196"/>
        <end position="207"/>
    </location>
</feature>
<dbReference type="Gene3D" id="3.40.50.200">
    <property type="entry name" value="Peptidase S8/S53 domain"/>
    <property type="match status" value="1"/>
</dbReference>
<evidence type="ECO:0000256" key="2">
    <source>
        <dbReference type="ARBA" id="ARBA00022525"/>
    </source>
</evidence>
<evidence type="ECO:0000256" key="8">
    <source>
        <dbReference type="SAM" id="MobiDB-lite"/>
    </source>
</evidence>
<evidence type="ECO:0000259" key="12">
    <source>
        <dbReference type="Pfam" id="PF05922"/>
    </source>
</evidence>
<dbReference type="PRINTS" id="PR00723">
    <property type="entry name" value="SUBTILISIN"/>
</dbReference>
<evidence type="ECO:0000256" key="7">
    <source>
        <dbReference type="PROSITE-ProRule" id="PRU01240"/>
    </source>
</evidence>
<keyword evidence="6 7" id="KW-0720">Serine protease</keyword>
<feature type="region of interest" description="Disordered" evidence="8">
    <location>
        <begin position="144"/>
        <end position="218"/>
    </location>
</feature>
<evidence type="ECO:0000256" key="3">
    <source>
        <dbReference type="ARBA" id="ARBA00022670"/>
    </source>
</evidence>
<feature type="chain" id="PRO_5047105616" evidence="9">
    <location>
        <begin position="26"/>
        <end position="1225"/>
    </location>
</feature>
<dbReference type="PROSITE" id="PS00137">
    <property type="entry name" value="SUBTILASE_HIS"/>
    <property type="match status" value="1"/>
</dbReference>
<keyword evidence="2" id="KW-0964">Secreted</keyword>
<dbReference type="InterPro" id="IPR023827">
    <property type="entry name" value="Peptidase_S8_Asp-AS"/>
</dbReference>
<dbReference type="SUPFAM" id="SSF52025">
    <property type="entry name" value="PA domain"/>
    <property type="match status" value="1"/>
</dbReference>
<keyword evidence="3 7" id="KW-0645">Protease</keyword>
<reference evidence="14 15" key="1">
    <citation type="submission" date="2024-09" db="EMBL/GenBank/DDBJ databases">
        <authorList>
            <person name="Sun Q."/>
            <person name="Mori K."/>
        </authorList>
    </citation>
    <scope>NUCLEOTIDE SEQUENCE [LARGE SCALE GENOMIC DNA]</scope>
    <source>
        <strain evidence="14 15">JCM 1342</strain>
    </source>
</reference>
<dbReference type="Gene3D" id="2.60.40.2310">
    <property type="match status" value="1"/>
</dbReference>
<evidence type="ECO:0000259" key="11">
    <source>
        <dbReference type="Pfam" id="PF02225"/>
    </source>
</evidence>
<evidence type="ECO:0000313" key="14">
    <source>
        <dbReference type="EMBL" id="MFB9644648.1"/>
    </source>
</evidence>
<dbReference type="CDD" id="cd02120">
    <property type="entry name" value="PA_subtilisin_like"/>
    <property type="match status" value="1"/>
</dbReference>
<feature type="domain" description="Subtilisin-like protease fibronectin type-III" evidence="13">
    <location>
        <begin position="738"/>
        <end position="831"/>
    </location>
</feature>
<dbReference type="InterPro" id="IPR010259">
    <property type="entry name" value="S8pro/Inhibitor_I9"/>
</dbReference>
<keyword evidence="15" id="KW-1185">Reference proteome</keyword>
<feature type="compositionally biased region" description="Basic and acidic residues" evidence="8">
    <location>
        <begin position="144"/>
        <end position="157"/>
    </location>
</feature>
<accession>A0ABV5SWC4</accession>
<evidence type="ECO:0000256" key="5">
    <source>
        <dbReference type="ARBA" id="ARBA00022801"/>
    </source>
</evidence>
<dbReference type="InterPro" id="IPR015500">
    <property type="entry name" value="Peptidase_S8_subtilisin-rel"/>
</dbReference>
<dbReference type="SUPFAM" id="SSF52743">
    <property type="entry name" value="Subtilisin-like"/>
    <property type="match status" value="1"/>
</dbReference>
<feature type="compositionally biased region" description="Acidic residues" evidence="8">
    <location>
        <begin position="158"/>
        <end position="172"/>
    </location>
</feature>
<feature type="signal peptide" evidence="9">
    <location>
        <begin position="1"/>
        <end position="25"/>
    </location>
</feature>
<dbReference type="InterPro" id="IPR003137">
    <property type="entry name" value="PA_domain"/>
</dbReference>
<keyword evidence="5 7" id="KW-0378">Hydrolase</keyword>
<dbReference type="Pfam" id="PF00082">
    <property type="entry name" value="Peptidase_S8"/>
    <property type="match status" value="1"/>
</dbReference>
<sequence length="1225" mass="124432">MVRRATRTAVYVAIGTLLAATPVLGSTPVDPPVAPVPIESATGSYIVVLDEAPAATYEGGVPGLAPTMPGDGEKLDPHSAEVRRYAAFLEERQADVAAEAGVEPAATYMITLNGFSVIMAPEQAAQVAVTEGVLAVYPDEILRPDEAASTDDRRIAAPDDDTAPPGTDDTDADPPGTDDTALPGIDDTDTAPPGTDDTDPPATDDTDPPGTDDTAGSGVVVGIIDTGIAPENPSFSGERLRTTKGAEPYLVGDSVVFRKADGREFRSERTAAEGWADSDYSTKVIGAQYFAAGAAAAGFAFDHDTLSPRDADGHGSHVASIAAGNAAVDASVSDVDLGAVAGVAPAAKIAAYKACFTGADPLAAADDMCVGSDVVSAIERAVADGVDVIAYPISGRAGQGWGAEDTALYNAATAGVFVAASAGNTGPGAATATGHGAPWYTTVAASTTSAFEATVQLSTGFEALGVSMSVPATAEVSAPVVYAGDAGVGGAADAHLCYPGTLDPAEVSGAIVICDRGTNPRTEKSQEVADAGGAGMILANVTPDTLDSDPHVVPTVHIDAADRTALLEQIASGAQVTATLIGENITGIQTAAPQIAGFSGRGPSAIDRDVLTPDAAAPGAGILGARSDSSRGDPTWGIASGTSMAAAHVAGVAALYLGVIPRATPDEIKSAIMTSADDTVHADGSAHIDPFAQGAGQVDTVGLLDPGLLYLNGPAAWAGYAKAHGYARSDLPAVESRDLNLPSITLGVLAGEQTVTRTLTATRPGTYQVAANIPGVEVSVRPSTLTFARAGETKEFAVTITNLIAPAEVWATGFLTWRGQDGTTVRSPLAVRPVNVDAEAVVTAEGIAGSTDVAVVAEVDGVIHLNVAGLAPVELLTDDSVPGHSGDQDSGDQNGNAAWVIEVPEGSPLARFALRGSDETDLHLSVYRIVSAADTRYYERWAPPAGVADEVTLPHPVAGSYLVVANVREATDAMTWDLTAAVVRPDGARSLTSPLDALSGWTGRSAHYSLSWQGLRPDTRYLGVVTYGGSDVQTVVEIDAGAVPPAAKTPPGIKGEARVGETLTAQAGTWEPDEVDVAYVWMRNGQPIPGAFGDEYRVTAADVGAALSVQESAARPSNINAGTAVSDEVIVKAGASVEVTMHPYRGTVAEAYAVTVDVRTALGARAVGPVEVWVDAAKYTGTLADGRVTFSLPVQAPGIHVVVAEYAGSARVDGATGVSGFIVAR</sequence>
<dbReference type="Gene3D" id="3.50.30.30">
    <property type="match status" value="1"/>
</dbReference>
<evidence type="ECO:0000259" key="13">
    <source>
        <dbReference type="Pfam" id="PF17766"/>
    </source>
</evidence>
<evidence type="ECO:0000256" key="1">
    <source>
        <dbReference type="ARBA" id="ARBA00011073"/>
    </source>
</evidence>
<feature type="active site" description="Charge relay system" evidence="7">
    <location>
        <position position="643"/>
    </location>
</feature>
<protein>
    <submittedName>
        <fullName evidence="14">S8 family serine peptidase</fullName>
    </submittedName>
</protein>
<dbReference type="InterPro" id="IPR045051">
    <property type="entry name" value="SBT"/>
</dbReference>
<proteinExistence type="inferred from homology"/>
<feature type="domain" description="Inhibitor I9" evidence="12">
    <location>
        <begin position="44"/>
        <end position="143"/>
    </location>
</feature>
<dbReference type="InterPro" id="IPR036852">
    <property type="entry name" value="Peptidase_S8/S53_dom_sf"/>
</dbReference>
<evidence type="ECO:0000256" key="9">
    <source>
        <dbReference type="SAM" id="SignalP"/>
    </source>
</evidence>
<dbReference type="PANTHER" id="PTHR10795">
    <property type="entry name" value="PROPROTEIN CONVERTASE SUBTILISIN/KEXIN"/>
    <property type="match status" value="1"/>
</dbReference>
<comment type="similarity">
    <text evidence="1 7">Belongs to the peptidase S8 family.</text>
</comment>
<dbReference type="PROSITE" id="PS51892">
    <property type="entry name" value="SUBTILASE"/>
    <property type="match status" value="1"/>
</dbReference>
<dbReference type="EMBL" id="JBHMBE010000001">
    <property type="protein sequence ID" value="MFB9644648.1"/>
    <property type="molecule type" value="Genomic_DNA"/>
</dbReference>
<dbReference type="Gene3D" id="3.30.70.80">
    <property type="entry name" value="Peptidase S8 propeptide/proteinase inhibitor I9"/>
    <property type="match status" value="1"/>
</dbReference>
<gene>
    <name evidence="14" type="ORF">ACFFPJ_02415</name>
</gene>
<dbReference type="InterPro" id="IPR046450">
    <property type="entry name" value="PA_dom_sf"/>
</dbReference>
<dbReference type="InterPro" id="IPR022398">
    <property type="entry name" value="Peptidase_S8_His-AS"/>
</dbReference>
<evidence type="ECO:0000259" key="10">
    <source>
        <dbReference type="Pfam" id="PF00082"/>
    </source>
</evidence>
<dbReference type="PROSITE" id="PS00136">
    <property type="entry name" value="SUBTILASE_ASP"/>
    <property type="match status" value="1"/>
</dbReference>
<evidence type="ECO:0000313" key="15">
    <source>
        <dbReference type="Proteomes" id="UP001589611"/>
    </source>
</evidence>
<dbReference type="Gene3D" id="2.60.40.2700">
    <property type="match status" value="1"/>
</dbReference>
<feature type="domain" description="Peptidase S8/S53" evidence="10">
    <location>
        <begin position="216"/>
        <end position="696"/>
    </location>
</feature>
<evidence type="ECO:0000256" key="6">
    <source>
        <dbReference type="ARBA" id="ARBA00022825"/>
    </source>
</evidence>
<dbReference type="InterPro" id="IPR037045">
    <property type="entry name" value="S8pro/Inhibitor_I9_sf"/>
</dbReference>
<dbReference type="InterPro" id="IPR041469">
    <property type="entry name" value="Subtilisin-like_FN3"/>
</dbReference>
<dbReference type="Pfam" id="PF17766">
    <property type="entry name" value="fn3_6"/>
    <property type="match status" value="1"/>
</dbReference>
<feature type="active site" description="Charge relay system" evidence="7">
    <location>
        <position position="314"/>
    </location>
</feature>
<name>A0ABV5SWC4_9MICO</name>
<keyword evidence="4 9" id="KW-0732">Signal</keyword>
<feature type="active site" description="Charge relay system" evidence="7">
    <location>
        <position position="225"/>
    </location>
</feature>
<dbReference type="Pfam" id="PF02225">
    <property type="entry name" value="PA"/>
    <property type="match status" value="1"/>
</dbReference>
<organism evidence="14 15">
    <name type="scientific">Microbacterium terregens</name>
    <dbReference type="NCBI Taxonomy" id="69363"/>
    <lineage>
        <taxon>Bacteria</taxon>
        <taxon>Bacillati</taxon>
        <taxon>Actinomycetota</taxon>
        <taxon>Actinomycetes</taxon>
        <taxon>Micrococcales</taxon>
        <taxon>Microbacteriaceae</taxon>
        <taxon>Microbacterium</taxon>
    </lineage>
</organism>
<feature type="domain" description="PA" evidence="11">
    <location>
        <begin position="476"/>
        <end position="565"/>
    </location>
</feature>